<evidence type="ECO:0000313" key="9">
    <source>
        <dbReference type="Proteomes" id="UP001218218"/>
    </source>
</evidence>
<feature type="domain" description="UvrD-like helicase ATP-binding" evidence="7">
    <location>
        <begin position="517"/>
        <end position="887"/>
    </location>
</feature>
<accession>A0AAD7EYU9</accession>
<dbReference type="InterPro" id="IPR027417">
    <property type="entry name" value="P-loop_NTPase"/>
</dbReference>
<dbReference type="GO" id="GO:0016787">
    <property type="term" value="F:hydrolase activity"/>
    <property type="evidence" value="ECO:0007669"/>
    <property type="project" value="UniProtKB-UniRule"/>
</dbReference>
<protein>
    <recommendedName>
        <fullName evidence="7">UvrD-like helicase ATP-binding domain-containing protein</fullName>
    </recommendedName>
</protein>
<dbReference type="Gene3D" id="3.40.50.300">
    <property type="entry name" value="P-loop containing nucleotide triphosphate hydrolases"/>
    <property type="match status" value="2"/>
</dbReference>
<keyword evidence="2 5" id="KW-0378">Hydrolase</keyword>
<dbReference type="GO" id="GO:0004386">
    <property type="term" value="F:helicase activity"/>
    <property type="evidence" value="ECO:0007669"/>
    <property type="project" value="UniProtKB-UniRule"/>
</dbReference>
<dbReference type="InterPro" id="IPR039904">
    <property type="entry name" value="TRANK1"/>
</dbReference>
<keyword evidence="3 5" id="KW-0347">Helicase</keyword>
<name>A0AAD7EYU9_9AGAR</name>
<keyword evidence="6" id="KW-0175">Coiled coil</keyword>
<dbReference type="InterPro" id="IPR014016">
    <property type="entry name" value="UvrD-like_ATP-bd"/>
</dbReference>
<keyword evidence="4 5" id="KW-0067">ATP-binding</keyword>
<evidence type="ECO:0000256" key="6">
    <source>
        <dbReference type="SAM" id="Coils"/>
    </source>
</evidence>
<evidence type="ECO:0000256" key="1">
    <source>
        <dbReference type="ARBA" id="ARBA00022741"/>
    </source>
</evidence>
<keyword evidence="9" id="KW-1185">Reference proteome</keyword>
<feature type="coiled-coil region" evidence="6">
    <location>
        <begin position="2074"/>
        <end position="2116"/>
    </location>
</feature>
<dbReference type="PROSITE" id="PS51198">
    <property type="entry name" value="UVRD_HELICASE_ATP_BIND"/>
    <property type="match status" value="1"/>
</dbReference>
<dbReference type="PANTHER" id="PTHR21529:SF4">
    <property type="entry name" value="TPR AND ANKYRIN REPEAT-CONTAINING PROTEIN 1"/>
    <property type="match status" value="1"/>
</dbReference>
<evidence type="ECO:0000313" key="8">
    <source>
        <dbReference type="EMBL" id="KAJ7356614.1"/>
    </source>
</evidence>
<dbReference type="GO" id="GO:0005524">
    <property type="term" value="F:ATP binding"/>
    <property type="evidence" value="ECO:0007669"/>
    <property type="project" value="UniProtKB-UniRule"/>
</dbReference>
<evidence type="ECO:0000256" key="2">
    <source>
        <dbReference type="ARBA" id="ARBA00022801"/>
    </source>
</evidence>
<comment type="caution">
    <text evidence="8">The sequence shown here is derived from an EMBL/GenBank/DDBJ whole genome shotgun (WGS) entry which is preliminary data.</text>
</comment>
<organism evidence="8 9">
    <name type="scientific">Mycena albidolilacea</name>
    <dbReference type="NCBI Taxonomy" id="1033008"/>
    <lineage>
        <taxon>Eukaryota</taxon>
        <taxon>Fungi</taxon>
        <taxon>Dikarya</taxon>
        <taxon>Basidiomycota</taxon>
        <taxon>Agaricomycotina</taxon>
        <taxon>Agaricomycetes</taxon>
        <taxon>Agaricomycetidae</taxon>
        <taxon>Agaricales</taxon>
        <taxon>Marasmiineae</taxon>
        <taxon>Mycenaceae</taxon>
        <taxon>Mycena</taxon>
    </lineage>
</organism>
<evidence type="ECO:0000256" key="5">
    <source>
        <dbReference type="PROSITE-ProRule" id="PRU00560"/>
    </source>
</evidence>
<dbReference type="PANTHER" id="PTHR21529">
    <property type="entry name" value="MAMMARY TURMOR VIRUS RECEPTOR HOMOLOG 1, 2 MTVR1, 2"/>
    <property type="match status" value="1"/>
</dbReference>
<sequence length="2223" mass="251676">MPLAVPPARYYPSDFFAALKSLQDVQQTAYKFEDLLFDNEGSHVTDCILDDLVLYEPPEIVRLVLSWIDSSWILNRQLFTSADRFNTSCAPAILSQLSAFFQFTPTSVIDLADEERPVDERVDKRRLYYRQLVKDAPEVLAALTTKLEFLGDSTVPSGSNKKLSQKQVKARRAAEAKAKAPLNSGPFERLEIPVPETRKDVEEAVEIILTTQETILEAATLSQEYLKALGSPELEASIQAACLPDELDLPSEREVEEAQAEQATAEAQTAASADPESLYPAAAQLMKLFASHFTALYCNSATGLGEWTISLSPRGERDLREHNRRDRKIFGIILKKIKYLRLLSSSSIHTDDDFRELSNGHFSPDNQKRLNGNPQAADVPIYEAKMTGDLRLVYQIDCIPAYDATSERQAIKIFGVYTHAQIGRVSFWETMGRELGKKGKEYKDRCAFRKRPDHAGDHVFHPSIFPAPAEVRILPTGCAPDLPPDDLEQMQSLLLKSVHFSQSLLDSIIAGRDASFVLQVSPKEQDIIEHPHSCYVLGRSGTGKTTTMLYKMLLVEADYELSLKEESQATLKRRQLFVTQSRILAEKVEEHFSKLSAGYQLSSIMDHVGKAKASAFALVDIDDELNWRSDLPKRYSDLQDEHFPLFVTFDRLCGMLENDMEDDPSSGFTSLSSNSSTDRATKPARLTYERFLGAYWPHFPQTLTKGLDPSMVFSEFLGVIMGAEETLASASSFLDRNTYMNLSERAQSTFADQRQRIYDLFMAYMNQKRSLSDIDAADRTHAILRYLDQRGVPGKKMDYLYVDETQDNLLVDTLLLRSLCYNPNGLFWAGDTAQTISVGSSFRFNELKAFLYRIEQRRLETNKYPELSHQPVWQPRTFQLTINYRSHAGIVNCAHTVIEVITLFWPYSIDVLDRERGTVDGLRPVFFTGFDSGNVQYEQFLFGDREGSYIEFGAQQCILVRDDAAREKLREQVGDIGLIMTLYESKGLEFNDVSERSERSERSEGPKLLIRFIPKVLLYNFFEDSTVDAAQWRVVLNALETNRGNNPAPLFDKARHAGVCVELKFLYVAITRARNNVWIADTSAKGEPMRILWTSRDQIQNCTPGTDTPRLAISSTAEEWEEQGRKLFANKRYRQSKHCFERALLPRQAAMAGAYYLRAEARKCPAGGNRQAIQARKTAFLEAATAFMDCAKEDRTVAYFRIAAECFEDGGEDLEYTRSTELYRKLGNFDEAVDIVKNHKEEIRPEVVANVTNVARLFYFKEHKLEKANALFSSYEEALEYLEERGLDVAHATLLESLGRFCDAAEVHLEEGRTFEAIKLFLRDRDNPNSVRRGIECILQSLWRQVSFDVSPNEDPSVSSLLALAAKAEASFLPENERNELSMFQAICSREKSKLERLGESFEASNPTAALLSLDHCFTNPPKIQALRVDGVAKELEIFSGYVKLLNAFTWADPCTHPGVEKLFGYIRQGEYDFLIPRGTFLHSALRRMNHPAFLRSSDEENIILDGSDLREVYHQALKERLRLRVVQENEMCKRTRAFSPCLTFSIFEGHCNRENCPHEHASVPTREEYNLRVRIHLQQILIFQTVQFIVNDSAARRYWISRLYSALYPSFYRLGSASSLDLASIPEAEAGFQVVKEWVRSWVYDFEFFPAPKFLSNLAQVARLSFQLDRKDAMSYLTNSPFMRMQPSVYMRPGNNYIVGEFLWLLEGKQEICLSAGVLFVRHILHNCLPINISVLCDVLEHLCACTIVADRQQHGLLHNITLPLSWLVNWASVSGEGPRGTHTFGLLAQCLEQLLQRLYFGDGAEHLLFENRNLVTLGWRIRDTFFARICRCICLLAYHSSTSSNFRSKVLNHIMSLRRKDSSPRYLHLSDRYVKATSWASLVQAVRCSTADSPLDEMVVLLHVERPSKPIRNVRQIIYESREDIPLLLGTSRSLIGSVSAQDVGVQGGEAVPEDDEDDPLALEDEAGLADTGQAEEVAAEPLVMPPALAAVEHTEEEIHAALVIQQAFKRGQKCVERRNAEMAKSNLAASCASFFTICLKEAEGIDWPDRAYRFRYLGPLPHLLLCLDVVLSTAQKQKKQIKKDLREAKHEKLEALDKQLTELTNTLKQIIQVQKTLGPTAAVHQSRDLASLKSHVTTAVQLMRNLPFQTPGSLTQHLERAYKGIVQPKVFVQASARKKPALNVDDLSSSEPLYHFSLPPISPFSPLSAEPFFPAPADKP</sequence>
<reference evidence="8" key="1">
    <citation type="submission" date="2023-03" db="EMBL/GenBank/DDBJ databases">
        <title>Massive genome expansion in bonnet fungi (Mycena s.s.) driven by repeated elements and novel gene families across ecological guilds.</title>
        <authorList>
            <consortium name="Lawrence Berkeley National Laboratory"/>
            <person name="Harder C.B."/>
            <person name="Miyauchi S."/>
            <person name="Viragh M."/>
            <person name="Kuo A."/>
            <person name="Thoen E."/>
            <person name="Andreopoulos B."/>
            <person name="Lu D."/>
            <person name="Skrede I."/>
            <person name="Drula E."/>
            <person name="Henrissat B."/>
            <person name="Morin E."/>
            <person name="Kohler A."/>
            <person name="Barry K."/>
            <person name="LaButti K."/>
            <person name="Morin E."/>
            <person name="Salamov A."/>
            <person name="Lipzen A."/>
            <person name="Mereny Z."/>
            <person name="Hegedus B."/>
            <person name="Baldrian P."/>
            <person name="Stursova M."/>
            <person name="Weitz H."/>
            <person name="Taylor A."/>
            <person name="Grigoriev I.V."/>
            <person name="Nagy L.G."/>
            <person name="Martin F."/>
            <person name="Kauserud H."/>
        </authorList>
    </citation>
    <scope>NUCLEOTIDE SEQUENCE</scope>
    <source>
        <strain evidence="8">CBHHK002</strain>
    </source>
</reference>
<keyword evidence="1 5" id="KW-0547">Nucleotide-binding</keyword>
<dbReference type="Proteomes" id="UP001218218">
    <property type="component" value="Unassembled WGS sequence"/>
</dbReference>
<feature type="binding site" evidence="5">
    <location>
        <begin position="538"/>
        <end position="545"/>
    </location>
    <ligand>
        <name>ATP</name>
        <dbReference type="ChEBI" id="CHEBI:30616"/>
    </ligand>
</feature>
<evidence type="ECO:0000256" key="4">
    <source>
        <dbReference type="ARBA" id="ARBA00022840"/>
    </source>
</evidence>
<proteinExistence type="predicted"/>
<dbReference type="Pfam" id="PF00580">
    <property type="entry name" value="UvrD-helicase"/>
    <property type="match status" value="1"/>
</dbReference>
<dbReference type="EMBL" id="JARIHO010000008">
    <property type="protein sequence ID" value="KAJ7356614.1"/>
    <property type="molecule type" value="Genomic_DNA"/>
</dbReference>
<gene>
    <name evidence="8" type="ORF">DFH08DRAFT_932728</name>
</gene>
<evidence type="ECO:0000259" key="7">
    <source>
        <dbReference type="PROSITE" id="PS51198"/>
    </source>
</evidence>
<dbReference type="SUPFAM" id="SSF52540">
    <property type="entry name" value="P-loop containing nucleoside triphosphate hydrolases"/>
    <property type="match status" value="1"/>
</dbReference>
<evidence type="ECO:0000256" key="3">
    <source>
        <dbReference type="ARBA" id="ARBA00022806"/>
    </source>
</evidence>